<dbReference type="InterPro" id="IPR009045">
    <property type="entry name" value="Zn_M74/Hedgehog-like"/>
</dbReference>
<name>C5TAB5_ACIDE</name>
<keyword evidence="2" id="KW-1185">Reference proteome</keyword>
<feature type="non-terminal residue" evidence="1">
    <location>
        <position position="1"/>
    </location>
</feature>
<reference evidence="1 2" key="1">
    <citation type="submission" date="2009-05" db="EMBL/GenBank/DDBJ databases">
        <title>The draft genome of Acidovorax delafieldii 2AN.</title>
        <authorList>
            <consortium name="US DOE Joint Genome Institute (JGI-PGF)"/>
            <person name="Lucas S."/>
            <person name="Copeland A."/>
            <person name="Lapidus A."/>
            <person name="Glavina del Rio T."/>
            <person name="Tice H."/>
            <person name="Bruce D."/>
            <person name="Goodwin L."/>
            <person name="Pitluck S."/>
            <person name="Larimer F."/>
            <person name="Land M.L."/>
            <person name="Hauser L."/>
            <person name="Shelobolina E.S."/>
            <person name="Picardal F."/>
            <person name="Roden E."/>
            <person name="Emerson D."/>
        </authorList>
    </citation>
    <scope>NUCLEOTIDE SEQUENCE [LARGE SCALE GENOMIC DNA]</scope>
    <source>
        <strain evidence="1 2">2AN</strain>
    </source>
</reference>
<protein>
    <submittedName>
        <fullName evidence="1">Uncharacterized protein</fullName>
    </submittedName>
</protein>
<dbReference type="EMBL" id="ACQT01000239">
    <property type="protein sequence ID" value="EER58578.1"/>
    <property type="molecule type" value="Genomic_DNA"/>
</dbReference>
<comment type="caution">
    <text evidence="1">The sequence shown here is derived from an EMBL/GenBank/DDBJ whole genome shotgun (WGS) entry which is preliminary data.</text>
</comment>
<dbReference type="SUPFAM" id="SSF55166">
    <property type="entry name" value="Hedgehog/DD-peptidase"/>
    <property type="match status" value="1"/>
</dbReference>
<accession>C5TAB5</accession>
<evidence type="ECO:0000313" key="2">
    <source>
        <dbReference type="Proteomes" id="UP000003856"/>
    </source>
</evidence>
<dbReference type="Gene3D" id="3.30.1380.10">
    <property type="match status" value="1"/>
</dbReference>
<proteinExistence type="predicted"/>
<dbReference type="PATRIC" id="fig|573060.9.peg.1122"/>
<organism evidence="1 2">
    <name type="scientific">Acidovorax delafieldii 2AN</name>
    <dbReference type="NCBI Taxonomy" id="573060"/>
    <lineage>
        <taxon>Bacteria</taxon>
        <taxon>Pseudomonadati</taxon>
        <taxon>Pseudomonadota</taxon>
        <taxon>Betaproteobacteria</taxon>
        <taxon>Burkholderiales</taxon>
        <taxon>Comamonadaceae</taxon>
        <taxon>Acidovorax</taxon>
    </lineage>
</organism>
<gene>
    <name evidence="1" type="ORF">AcdelDRAFT_3845</name>
</gene>
<dbReference type="AlphaFoldDB" id="C5TAB5"/>
<sequence>GGGPLQRAVAALGAELQPQGLALRAVCDAPTNALAVQVEVRDGVRASKVVRGPLADGEPVDLGGAAGAAASTAVQDTDLSPDVQYNRQWLRGLMARHQFHPLPDAGWHFVQKAAPRSGGGELDLAAR</sequence>
<evidence type="ECO:0000313" key="1">
    <source>
        <dbReference type="EMBL" id="EER58578.1"/>
    </source>
</evidence>
<dbReference type="Proteomes" id="UP000003856">
    <property type="component" value="Unassembled WGS sequence"/>
</dbReference>